<accession>A0A7R9ICM7</accession>
<reference evidence="1" key="1">
    <citation type="submission" date="2020-11" db="EMBL/GenBank/DDBJ databases">
        <authorList>
            <person name="Tran Van P."/>
        </authorList>
    </citation>
    <scope>NUCLEOTIDE SEQUENCE</scope>
</reference>
<proteinExistence type="predicted"/>
<sequence length="60" mass="6482">MLQFVTLAIDRTDNDEKVGIRIPGLQLDPTPALELNNTAELTGAESALLKLAMEATLKIC</sequence>
<protein>
    <submittedName>
        <fullName evidence="1">Uncharacterized protein</fullName>
    </submittedName>
</protein>
<evidence type="ECO:0000313" key="1">
    <source>
        <dbReference type="EMBL" id="CAD7456382.1"/>
    </source>
</evidence>
<gene>
    <name evidence="1" type="ORF">TTEB3V08_LOCUS4413</name>
</gene>
<name>A0A7R9ICM7_9NEOP</name>
<dbReference type="EMBL" id="OE001261">
    <property type="protein sequence ID" value="CAD7456382.1"/>
    <property type="molecule type" value="Genomic_DNA"/>
</dbReference>
<organism evidence="1">
    <name type="scientific">Timema tahoe</name>
    <dbReference type="NCBI Taxonomy" id="61484"/>
    <lineage>
        <taxon>Eukaryota</taxon>
        <taxon>Metazoa</taxon>
        <taxon>Ecdysozoa</taxon>
        <taxon>Arthropoda</taxon>
        <taxon>Hexapoda</taxon>
        <taxon>Insecta</taxon>
        <taxon>Pterygota</taxon>
        <taxon>Neoptera</taxon>
        <taxon>Polyneoptera</taxon>
        <taxon>Phasmatodea</taxon>
        <taxon>Timematodea</taxon>
        <taxon>Timematoidea</taxon>
        <taxon>Timematidae</taxon>
        <taxon>Timema</taxon>
    </lineage>
</organism>
<dbReference type="AlphaFoldDB" id="A0A7R9ICM7"/>